<dbReference type="AlphaFoldDB" id="A0A172T259"/>
<dbReference type="EMBL" id="CP011393">
    <property type="protein sequence ID" value="ANE41095.1"/>
    <property type="molecule type" value="Genomic_DNA"/>
</dbReference>
<dbReference type="PATRIC" id="fig|93466.3.peg.673"/>
<evidence type="ECO:0000313" key="3">
    <source>
        <dbReference type="Proteomes" id="UP000077096"/>
    </source>
</evidence>
<dbReference type="Proteomes" id="UP000077096">
    <property type="component" value="Chromosome"/>
</dbReference>
<dbReference type="KEGG" id="fng:JM64_03110"/>
<dbReference type="Pfam" id="PF00990">
    <property type="entry name" value="GGDEF"/>
    <property type="match status" value="1"/>
</dbReference>
<proteinExistence type="predicted"/>
<dbReference type="InterPro" id="IPR000160">
    <property type="entry name" value="GGDEF_dom"/>
</dbReference>
<dbReference type="PROSITE" id="PS50887">
    <property type="entry name" value="GGDEF"/>
    <property type="match status" value="1"/>
</dbReference>
<reference evidence="2 3" key="1">
    <citation type="submission" date="2014-08" db="EMBL/GenBank/DDBJ databases">
        <title>Fervidobacterium pennivorans DYC genome.</title>
        <authorList>
            <person name="Wushke S."/>
        </authorList>
    </citation>
    <scope>NUCLEOTIDE SEQUENCE [LARGE SCALE GENOMIC DNA]</scope>
    <source>
        <strain evidence="2 3">DYC</strain>
    </source>
</reference>
<evidence type="ECO:0000259" key="1">
    <source>
        <dbReference type="PROSITE" id="PS50887"/>
    </source>
</evidence>
<gene>
    <name evidence="2" type="ORF">JM64_03110</name>
</gene>
<evidence type="ECO:0000313" key="2">
    <source>
        <dbReference type="EMBL" id="ANE41095.1"/>
    </source>
</evidence>
<dbReference type="SUPFAM" id="SSF55073">
    <property type="entry name" value="Nucleotide cyclase"/>
    <property type="match status" value="1"/>
</dbReference>
<protein>
    <submittedName>
        <fullName evidence="2">Diguanylate cyclase</fullName>
    </submittedName>
</protein>
<sequence>MKGIHKLLTGEWVDPITRLPNQEFVKNVFEELRQSNEKFYVLHITLKFQASTEDLRNFVLSRVSSVIKHSVRIPKDFVCKLEGNDFCIVLHGVGENEVMKISNRIKDSLHYLLLTYGSERIQIDCDIEISATGGVKDGDRNAI</sequence>
<dbReference type="OrthoDB" id="45183at2"/>
<organism evidence="2 3">
    <name type="scientific">Fervidobacterium pennivorans</name>
    <dbReference type="NCBI Taxonomy" id="93466"/>
    <lineage>
        <taxon>Bacteria</taxon>
        <taxon>Thermotogati</taxon>
        <taxon>Thermotogota</taxon>
        <taxon>Thermotogae</taxon>
        <taxon>Thermotogales</taxon>
        <taxon>Fervidobacteriaceae</taxon>
        <taxon>Fervidobacterium</taxon>
    </lineage>
</organism>
<feature type="domain" description="GGDEF" evidence="1">
    <location>
        <begin position="37"/>
        <end position="143"/>
    </location>
</feature>
<accession>A0A172T259</accession>
<name>A0A172T259_FERPE</name>
<dbReference type="InterPro" id="IPR029787">
    <property type="entry name" value="Nucleotide_cyclase"/>
</dbReference>
<dbReference type="Gene3D" id="3.30.70.270">
    <property type="match status" value="1"/>
</dbReference>
<dbReference type="InterPro" id="IPR043128">
    <property type="entry name" value="Rev_trsase/Diguanyl_cyclase"/>
</dbReference>